<dbReference type="EMBL" id="JAEKNR010000072">
    <property type="protein sequence ID" value="MBJ7597645.1"/>
    <property type="molecule type" value="Genomic_DNA"/>
</dbReference>
<dbReference type="RefSeq" id="WP_338200039.1">
    <property type="nucleotide sequence ID" value="NZ_JAEKNR010000072.1"/>
</dbReference>
<dbReference type="PANTHER" id="PTHR47816:SF4">
    <property type="entry name" value="RIBOSOMAL RNA SMALL SUBUNIT METHYLTRANSFERASE C"/>
    <property type="match status" value="1"/>
</dbReference>
<evidence type="ECO:0000259" key="3">
    <source>
        <dbReference type="Pfam" id="PF05175"/>
    </source>
</evidence>
<evidence type="ECO:0000256" key="1">
    <source>
        <dbReference type="ARBA" id="ARBA00022603"/>
    </source>
</evidence>
<sequence>MSNELRAWHIGLPQHPAAPGREDGVVAFTAAELAAARLTTSAAVGFHEAVTAAPEPARQVAIHFPTYRSRTLIPVLTWLTAARLASPDARVTWYLDKQQGPESFRRLLEELGWQLDRERRGRTTLLSGTPPEKAELPPPRQFTARLGSREVTLAADYGVFSPEHIDDGTDLLLGIALQGPPVAAVADIGTGYGALAIGLLLNGAAESAVGTDVDCVALWLAADNARRNDARLSLLCTPEPTEAPPTPLTVCSVPTHVNRTDTEQLMAGLAARARQGRLLITFHKSMEARYTAHLERFGLAVRSHVGEAHVVLDTGVPSQRR</sequence>
<proteinExistence type="predicted"/>
<evidence type="ECO:0000313" key="5">
    <source>
        <dbReference type="Proteomes" id="UP000612893"/>
    </source>
</evidence>
<gene>
    <name evidence="4" type="ORF">JF922_06115</name>
</gene>
<comment type="caution">
    <text evidence="4">The sequence shown here is derived from an EMBL/GenBank/DDBJ whole genome shotgun (WGS) entry which is preliminary data.</text>
</comment>
<dbReference type="PANTHER" id="PTHR47816">
    <property type="entry name" value="RIBOSOMAL RNA SMALL SUBUNIT METHYLTRANSFERASE C"/>
    <property type="match status" value="1"/>
</dbReference>
<keyword evidence="2" id="KW-0808">Transferase</keyword>
<keyword evidence="5" id="KW-1185">Reference proteome</keyword>
<dbReference type="InterPro" id="IPR007848">
    <property type="entry name" value="Small_mtfrase_dom"/>
</dbReference>
<keyword evidence="1 4" id="KW-0489">Methyltransferase</keyword>
<organism evidence="4 5">
    <name type="scientific">Candidatus Nephthysia bennettiae</name>
    <dbReference type="NCBI Taxonomy" id="3127016"/>
    <lineage>
        <taxon>Bacteria</taxon>
        <taxon>Bacillati</taxon>
        <taxon>Candidatus Dormiibacterota</taxon>
        <taxon>Candidatus Dormibacteria</taxon>
        <taxon>Candidatus Dormibacterales</taxon>
        <taxon>Candidatus Dormibacteraceae</taxon>
        <taxon>Candidatus Nephthysia</taxon>
    </lineage>
</organism>
<evidence type="ECO:0000256" key="2">
    <source>
        <dbReference type="ARBA" id="ARBA00022679"/>
    </source>
</evidence>
<accession>A0A934K8H0</accession>
<dbReference type="SUPFAM" id="SSF53335">
    <property type="entry name" value="S-adenosyl-L-methionine-dependent methyltransferases"/>
    <property type="match status" value="1"/>
</dbReference>
<evidence type="ECO:0000313" key="4">
    <source>
        <dbReference type="EMBL" id="MBJ7597645.1"/>
    </source>
</evidence>
<dbReference type="GO" id="GO:0008757">
    <property type="term" value="F:S-adenosylmethionine-dependent methyltransferase activity"/>
    <property type="evidence" value="ECO:0007669"/>
    <property type="project" value="InterPro"/>
</dbReference>
<dbReference type="InterPro" id="IPR029063">
    <property type="entry name" value="SAM-dependent_MTases_sf"/>
</dbReference>
<dbReference type="Proteomes" id="UP000612893">
    <property type="component" value="Unassembled WGS sequence"/>
</dbReference>
<dbReference type="InterPro" id="IPR046977">
    <property type="entry name" value="RsmC/RlmG"/>
</dbReference>
<dbReference type="Pfam" id="PF05175">
    <property type="entry name" value="MTS"/>
    <property type="match status" value="1"/>
</dbReference>
<dbReference type="Gene3D" id="3.40.50.150">
    <property type="entry name" value="Vaccinia Virus protein VP39"/>
    <property type="match status" value="1"/>
</dbReference>
<dbReference type="GO" id="GO:0032259">
    <property type="term" value="P:methylation"/>
    <property type="evidence" value="ECO:0007669"/>
    <property type="project" value="UniProtKB-KW"/>
</dbReference>
<dbReference type="AlphaFoldDB" id="A0A934K8H0"/>
<name>A0A934K8H0_9BACT</name>
<feature type="domain" description="Methyltransferase small" evidence="3">
    <location>
        <begin position="151"/>
        <end position="272"/>
    </location>
</feature>
<protein>
    <submittedName>
        <fullName evidence="4">Methyltransferase</fullName>
    </submittedName>
</protein>
<reference evidence="4" key="1">
    <citation type="submission" date="2020-10" db="EMBL/GenBank/DDBJ databases">
        <title>Ca. Dormibacterota MAGs.</title>
        <authorList>
            <person name="Montgomery K."/>
        </authorList>
    </citation>
    <scope>NUCLEOTIDE SEQUENCE [LARGE SCALE GENOMIC DNA]</scope>
    <source>
        <strain evidence="4">SC8812_S17_10</strain>
    </source>
</reference>